<dbReference type="SUPFAM" id="SSF103473">
    <property type="entry name" value="MFS general substrate transporter"/>
    <property type="match status" value="1"/>
</dbReference>
<feature type="transmembrane region" description="Helical" evidence="6">
    <location>
        <begin position="494"/>
        <end position="515"/>
    </location>
</feature>
<dbReference type="PROSITE" id="PS50850">
    <property type="entry name" value="MFS"/>
    <property type="match status" value="1"/>
</dbReference>
<feature type="transmembrane region" description="Helical" evidence="6">
    <location>
        <begin position="144"/>
        <end position="161"/>
    </location>
</feature>
<evidence type="ECO:0000256" key="4">
    <source>
        <dbReference type="ARBA" id="ARBA00023136"/>
    </source>
</evidence>
<dbReference type="Gene3D" id="1.20.1250.20">
    <property type="entry name" value="MFS general substrate transporter like domains"/>
    <property type="match status" value="1"/>
</dbReference>
<feature type="transmembrane region" description="Helical" evidence="6">
    <location>
        <begin position="350"/>
        <end position="379"/>
    </location>
</feature>
<evidence type="ECO:0000256" key="2">
    <source>
        <dbReference type="ARBA" id="ARBA00022692"/>
    </source>
</evidence>
<feature type="transmembrane region" description="Helical" evidence="6">
    <location>
        <begin position="400"/>
        <end position="421"/>
    </location>
</feature>
<keyword evidence="4 6" id="KW-0472">Membrane</keyword>
<keyword evidence="9" id="KW-1185">Reference proteome</keyword>
<dbReference type="PANTHER" id="PTHR23502">
    <property type="entry name" value="MAJOR FACILITATOR SUPERFAMILY"/>
    <property type="match status" value="1"/>
</dbReference>
<organism evidence="8 9">
    <name type="scientific">Aspergillus wentii DTO 134E9</name>
    <dbReference type="NCBI Taxonomy" id="1073089"/>
    <lineage>
        <taxon>Eukaryota</taxon>
        <taxon>Fungi</taxon>
        <taxon>Dikarya</taxon>
        <taxon>Ascomycota</taxon>
        <taxon>Pezizomycotina</taxon>
        <taxon>Eurotiomycetes</taxon>
        <taxon>Eurotiomycetidae</taxon>
        <taxon>Eurotiales</taxon>
        <taxon>Aspergillaceae</taxon>
        <taxon>Aspergillus</taxon>
        <taxon>Aspergillus subgen. Cremei</taxon>
    </lineage>
</organism>
<evidence type="ECO:0000259" key="7">
    <source>
        <dbReference type="PROSITE" id="PS50850"/>
    </source>
</evidence>
<dbReference type="GO" id="GO:0022857">
    <property type="term" value="F:transmembrane transporter activity"/>
    <property type="evidence" value="ECO:0007669"/>
    <property type="project" value="InterPro"/>
</dbReference>
<dbReference type="InterPro" id="IPR020846">
    <property type="entry name" value="MFS_dom"/>
</dbReference>
<dbReference type="RefSeq" id="XP_040685134.1">
    <property type="nucleotide sequence ID" value="XM_040838080.1"/>
</dbReference>
<dbReference type="Proteomes" id="UP000184383">
    <property type="component" value="Unassembled WGS sequence"/>
</dbReference>
<dbReference type="PANTHER" id="PTHR23502:SF50">
    <property type="entry name" value="TRANSPORTER, PUTATIVE (AFU_ORTHOLOGUE AFUA_5G00430)-RELATED"/>
    <property type="match status" value="1"/>
</dbReference>
<evidence type="ECO:0000313" key="8">
    <source>
        <dbReference type="EMBL" id="OJJ31457.1"/>
    </source>
</evidence>
<sequence>MNHRGPPGTVYLGNGDSDPAGFDRDVDGHVILHPRPSNDPNEPLNWSTRHKTINFATACLFTLMVFATLDVGTVTWNALEDELGFDSGFLNNSYAAGLAGMTVGCIFFIPAALIFGRKPVFFIASLTMVLVNVGQALFRTKTQYIVLQVIAGLAGSINDTIIQMTISDLFFVHQRATMNGIYSVMVVIGTYLSLIPAGYIVISQGWRWVWWWCAIINAAVLMMITFAYEETRYDKAESNCFIGEEPPSDIQEKSDLPLSPKKSNPEPHPYIPETAHTEQTMTRKTYIQRMSLTKASSFSINTYMQHVWRPFVLLFRIPAVAFVAIEYSFIMCWVAILATTQPVLFAQPPYLFSAIGVGNINVAPFIGALVGSIYGGPVNDYYVVFVARRRSGIYDPETRLHMLAMSMILTPLGLWLYGISISRDQPWIIPLIGSALVGFGIGSTTSITLTYFADSYREIVAEGLIVITYVRNGLATATTFAINPWLNGLGVQNMFISVGCLCIGIQLLFIPMVVWGRRARGWTEGYYTGLID</sequence>
<feature type="region of interest" description="Disordered" evidence="5">
    <location>
        <begin position="244"/>
        <end position="272"/>
    </location>
</feature>
<protein>
    <recommendedName>
        <fullName evidence="7">Major facilitator superfamily (MFS) profile domain-containing protein</fullName>
    </recommendedName>
</protein>
<dbReference type="OrthoDB" id="5215911at2759"/>
<dbReference type="AlphaFoldDB" id="A0A1L9R9C7"/>
<evidence type="ECO:0000313" key="9">
    <source>
        <dbReference type="Proteomes" id="UP000184383"/>
    </source>
</evidence>
<dbReference type="STRING" id="1073089.A0A1L9R9C7"/>
<keyword evidence="2 6" id="KW-0812">Transmembrane</keyword>
<name>A0A1L9R9C7_ASPWE</name>
<proteinExistence type="predicted"/>
<dbReference type="GeneID" id="63753928"/>
<feature type="transmembrane region" description="Helical" evidence="6">
    <location>
        <begin position="208"/>
        <end position="228"/>
    </location>
</feature>
<evidence type="ECO:0000256" key="3">
    <source>
        <dbReference type="ARBA" id="ARBA00022989"/>
    </source>
</evidence>
<feature type="transmembrane region" description="Helical" evidence="6">
    <location>
        <begin position="427"/>
        <end position="452"/>
    </location>
</feature>
<feature type="transmembrane region" description="Helical" evidence="6">
    <location>
        <begin position="94"/>
        <end position="113"/>
    </location>
</feature>
<gene>
    <name evidence="8" type="ORF">ASPWEDRAFT_54605</name>
</gene>
<feature type="transmembrane region" description="Helical" evidence="6">
    <location>
        <begin position="181"/>
        <end position="202"/>
    </location>
</feature>
<evidence type="ECO:0000256" key="5">
    <source>
        <dbReference type="SAM" id="MobiDB-lite"/>
    </source>
</evidence>
<dbReference type="GO" id="GO:0005886">
    <property type="term" value="C:plasma membrane"/>
    <property type="evidence" value="ECO:0007669"/>
    <property type="project" value="TreeGrafter"/>
</dbReference>
<dbReference type="InterPro" id="IPR011701">
    <property type="entry name" value="MFS"/>
</dbReference>
<evidence type="ECO:0000256" key="1">
    <source>
        <dbReference type="ARBA" id="ARBA00004141"/>
    </source>
</evidence>
<reference evidence="9" key="1">
    <citation type="journal article" date="2017" name="Genome Biol.">
        <title>Comparative genomics reveals high biological diversity and specific adaptations in the industrially and medically important fungal genus Aspergillus.</title>
        <authorList>
            <person name="de Vries R.P."/>
            <person name="Riley R."/>
            <person name="Wiebenga A."/>
            <person name="Aguilar-Osorio G."/>
            <person name="Amillis S."/>
            <person name="Uchima C.A."/>
            <person name="Anderluh G."/>
            <person name="Asadollahi M."/>
            <person name="Askin M."/>
            <person name="Barry K."/>
            <person name="Battaglia E."/>
            <person name="Bayram O."/>
            <person name="Benocci T."/>
            <person name="Braus-Stromeyer S.A."/>
            <person name="Caldana C."/>
            <person name="Canovas D."/>
            <person name="Cerqueira G.C."/>
            <person name="Chen F."/>
            <person name="Chen W."/>
            <person name="Choi C."/>
            <person name="Clum A."/>
            <person name="Dos Santos R.A."/>
            <person name="Damasio A.R."/>
            <person name="Diallinas G."/>
            <person name="Emri T."/>
            <person name="Fekete E."/>
            <person name="Flipphi M."/>
            <person name="Freyberg S."/>
            <person name="Gallo A."/>
            <person name="Gournas C."/>
            <person name="Habgood R."/>
            <person name="Hainaut M."/>
            <person name="Harispe M.L."/>
            <person name="Henrissat B."/>
            <person name="Hilden K.S."/>
            <person name="Hope R."/>
            <person name="Hossain A."/>
            <person name="Karabika E."/>
            <person name="Karaffa L."/>
            <person name="Karanyi Z."/>
            <person name="Krasevec N."/>
            <person name="Kuo A."/>
            <person name="Kusch H."/>
            <person name="LaButti K."/>
            <person name="Lagendijk E.L."/>
            <person name="Lapidus A."/>
            <person name="Levasseur A."/>
            <person name="Lindquist E."/>
            <person name="Lipzen A."/>
            <person name="Logrieco A.F."/>
            <person name="MacCabe A."/>
            <person name="Maekelae M.R."/>
            <person name="Malavazi I."/>
            <person name="Melin P."/>
            <person name="Meyer V."/>
            <person name="Mielnichuk N."/>
            <person name="Miskei M."/>
            <person name="Molnar A.P."/>
            <person name="Mule G."/>
            <person name="Ngan C.Y."/>
            <person name="Orejas M."/>
            <person name="Orosz E."/>
            <person name="Ouedraogo J.P."/>
            <person name="Overkamp K.M."/>
            <person name="Park H.-S."/>
            <person name="Perrone G."/>
            <person name="Piumi F."/>
            <person name="Punt P.J."/>
            <person name="Ram A.F."/>
            <person name="Ramon A."/>
            <person name="Rauscher S."/>
            <person name="Record E."/>
            <person name="Riano-Pachon D.M."/>
            <person name="Robert V."/>
            <person name="Roehrig J."/>
            <person name="Ruller R."/>
            <person name="Salamov A."/>
            <person name="Salih N.S."/>
            <person name="Samson R.A."/>
            <person name="Sandor E."/>
            <person name="Sanguinetti M."/>
            <person name="Schuetze T."/>
            <person name="Sepcic K."/>
            <person name="Shelest E."/>
            <person name="Sherlock G."/>
            <person name="Sophianopoulou V."/>
            <person name="Squina F.M."/>
            <person name="Sun H."/>
            <person name="Susca A."/>
            <person name="Todd R.B."/>
            <person name="Tsang A."/>
            <person name="Unkles S.E."/>
            <person name="van de Wiele N."/>
            <person name="van Rossen-Uffink D."/>
            <person name="Oliveira J.V."/>
            <person name="Vesth T.C."/>
            <person name="Visser J."/>
            <person name="Yu J.-H."/>
            <person name="Zhou M."/>
            <person name="Andersen M.R."/>
            <person name="Archer D.B."/>
            <person name="Baker S.E."/>
            <person name="Benoit I."/>
            <person name="Brakhage A.A."/>
            <person name="Braus G.H."/>
            <person name="Fischer R."/>
            <person name="Frisvad J.C."/>
            <person name="Goldman G.H."/>
            <person name="Houbraken J."/>
            <person name="Oakley B."/>
            <person name="Pocsi I."/>
            <person name="Scazzocchio C."/>
            <person name="Seiboth B."/>
            <person name="vanKuyk P.A."/>
            <person name="Wortman J."/>
            <person name="Dyer P.S."/>
            <person name="Grigoriev I.V."/>
        </authorList>
    </citation>
    <scope>NUCLEOTIDE SEQUENCE [LARGE SCALE GENOMIC DNA]</scope>
    <source>
        <strain evidence="9">DTO 134E9</strain>
    </source>
</reference>
<dbReference type="InterPro" id="IPR036259">
    <property type="entry name" value="MFS_trans_sf"/>
</dbReference>
<evidence type="ECO:0000256" key="6">
    <source>
        <dbReference type="SAM" id="Phobius"/>
    </source>
</evidence>
<comment type="subcellular location">
    <subcellularLocation>
        <location evidence="1">Membrane</location>
        <topology evidence="1">Multi-pass membrane protein</topology>
    </subcellularLocation>
</comment>
<accession>A0A1L9R9C7</accession>
<dbReference type="Pfam" id="PF07690">
    <property type="entry name" value="MFS_1"/>
    <property type="match status" value="1"/>
</dbReference>
<feature type="transmembrane region" description="Helical" evidence="6">
    <location>
        <begin position="313"/>
        <end position="338"/>
    </location>
</feature>
<feature type="transmembrane region" description="Helical" evidence="6">
    <location>
        <begin position="53"/>
        <end position="74"/>
    </location>
</feature>
<dbReference type="VEuPathDB" id="FungiDB:ASPWEDRAFT_54605"/>
<dbReference type="EMBL" id="KV878216">
    <property type="protein sequence ID" value="OJJ31457.1"/>
    <property type="molecule type" value="Genomic_DNA"/>
</dbReference>
<keyword evidence="3 6" id="KW-1133">Transmembrane helix</keyword>
<feature type="domain" description="Major facilitator superfamily (MFS) profile" evidence="7">
    <location>
        <begin position="54"/>
        <end position="517"/>
    </location>
</feature>